<dbReference type="EMBL" id="MFCV01000042">
    <property type="protein sequence ID" value="OGE31299.1"/>
    <property type="molecule type" value="Genomic_DNA"/>
</dbReference>
<reference evidence="1 2" key="1">
    <citation type="journal article" date="2016" name="Nat. Commun.">
        <title>Thousands of microbial genomes shed light on interconnected biogeochemical processes in an aquifer system.</title>
        <authorList>
            <person name="Anantharaman K."/>
            <person name="Brown C.T."/>
            <person name="Hug L.A."/>
            <person name="Sharon I."/>
            <person name="Castelle C.J."/>
            <person name="Probst A.J."/>
            <person name="Thomas B.C."/>
            <person name="Singh A."/>
            <person name="Wilkins M.J."/>
            <person name="Karaoz U."/>
            <person name="Brodie E.L."/>
            <person name="Williams K.H."/>
            <person name="Hubbard S.S."/>
            <person name="Banfield J.F."/>
        </authorList>
    </citation>
    <scope>NUCLEOTIDE SEQUENCE [LARGE SCALE GENOMIC DNA]</scope>
</reference>
<protein>
    <submittedName>
        <fullName evidence="1">Uncharacterized protein</fullName>
    </submittedName>
</protein>
<proteinExistence type="predicted"/>
<evidence type="ECO:0000313" key="1">
    <source>
        <dbReference type="EMBL" id="OGE31299.1"/>
    </source>
</evidence>
<gene>
    <name evidence="1" type="ORF">A3C59_00895</name>
</gene>
<dbReference type="STRING" id="1797768.A3C59_00895"/>
<sequence>MAIESPSALYKELAASKKAAREYRNAKNHLVPILDAISFGPKQVGYSIHWQGPFRMDISKYYERGDEYTFGDQVEGATGSERVVTERLVATAGHRSRWGVEPKVSPPFNLKLAAVCGLTENGPLPILPFRVYQSGIDKKPHSR</sequence>
<dbReference type="Proteomes" id="UP000176902">
    <property type="component" value="Unassembled WGS sequence"/>
</dbReference>
<evidence type="ECO:0000313" key="2">
    <source>
        <dbReference type="Proteomes" id="UP000176902"/>
    </source>
</evidence>
<dbReference type="AlphaFoldDB" id="A0A1F5JRP7"/>
<accession>A0A1F5JRP7</accession>
<organism evidence="1 2">
    <name type="scientific">Candidatus Daviesbacteria bacterium RIFCSPHIGHO2_02_FULL_36_13</name>
    <dbReference type="NCBI Taxonomy" id="1797768"/>
    <lineage>
        <taxon>Bacteria</taxon>
        <taxon>Candidatus Daviesiibacteriota</taxon>
    </lineage>
</organism>
<comment type="caution">
    <text evidence="1">The sequence shown here is derived from an EMBL/GenBank/DDBJ whole genome shotgun (WGS) entry which is preliminary data.</text>
</comment>
<name>A0A1F5JRP7_9BACT</name>